<protein>
    <submittedName>
        <fullName evidence="2">Uncharacterized protein</fullName>
    </submittedName>
</protein>
<feature type="region of interest" description="Disordered" evidence="1">
    <location>
        <begin position="1"/>
        <end position="29"/>
    </location>
</feature>
<proteinExistence type="predicted"/>
<keyword evidence="3" id="KW-1185">Reference proteome</keyword>
<organism evidence="2 3">
    <name type="scientific">Rhipicephalus microplus</name>
    <name type="common">Cattle tick</name>
    <name type="synonym">Boophilus microplus</name>
    <dbReference type="NCBI Taxonomy" id="6941"/>
    <lineage>
        <taxon>Eukaryota</taxon>
        <taxon>Metazoa</taxon>
        <taxon>Ecdysozoa</taxon>
        <taxon>Arthropoda</taxon>
        <taxon>Chelicerata</taxon>
        <taxon>Arachnida</taxon>
        <taxon>Acari</taxon>
        <taxon>Parasitiformes</taxon>
        <taxon>Ixodida</taxon>
        <taxon>Ixodoidea</taxon>
        <taxon>Ixodidae</taxon>
        <taxon>Rhipicephalinae</taxon>
        <taxon>Rhipicephalus</taxon>
        <taxon>Boophilus</taxon>
    </lineage>
</organism>
<feature type="compositionally biased region" description="Polar residues" evidence="1">
    <location>
        <begin position="1"/>
        <end position="16"/>
    </location>
</feature>
<reference evidence="2" key="2">
    <citation type="submission" date="2021-09" db="EMBL/GenBank/DDBJ databases">
        <authorList>
            <person name="Jia N."/>
            <person name="Wang J."/>
            <person name="Shi W."/>
            <person name="Du L."/>
            <person name="Sun Y."/>
            <person name="Zhan W."/>
            <person name="Jiang J."/>
            <person name="Wang Q."/>
            <person name="Zhang B."/>
            <person name="Ji P."/>
            <person name="Sakyi L.B."/>
            <person name="Cui X."/>
            <person name="Yuan T."/>
            <person name="Jiang B."/>
            <person name="Yang W."/>
            <person name="Lam T.T.-Y."/>
            <person name="Chang Q."/>
            <person name="Ding S."/>
            <person name="Wang X."/>
            <person name="Zhu J."/>
            <person name="Ruan X."/>
            <person name="Zhao L."/>
            <person name="Wei J."/>
            <person name="Que T."/>
            <person name="Du C."/>
            <person name="Cheng J."/>
            <person name="Dai P."/>
            <person name="Han X."/>
            <person name="Huang E."/>
            <person name="Gao Y."/>
            <person name="Liu J."/>
            <person name="Shao H."/>
            <person name="Ye R."/>
            <person name="Li L."/>
            <person name="Wei W."/>
            <person name="Wang X."/>
            <person name="Wang C."/>
            <person name="Huo Q."/>
            <person name="Li W."/>
            <person name="Guo W."/>
            <person name="Chen H."/>
            <person name="Chen S."/>
            <person name="Zhou L."/>
            <person name="Zhou L."/>
            <person name="Ni X."/>
            <person name="Tian J."/>
            <person name="Zhou Y."/>
            <person name="Sheng Y."/>
            <person name="Liu T."/>
            <person name="Pan Y."/>
            <person name="Xia L."/>
            <person name="Li J."/>
            <person name="Zhao F."/>
            <person name="Cao W."/>
        </authorList>
    </citation>
    <scope>NUCLEOTIDE SEQUENCE</scope>
    <source>
        <strain evidence="2">Rmic-2018</strain>
        <tissue evidence="2">Larvae</tissue>
    </source>
</reference>
<gene>
    <name evidence="2" type="ORF">HPB51_016991</name>
</gene>
<accession>A0A9J6F432</accession>
<comment type="caution">
    <text evidence="2">The sequence shown here is derived from an EMBL/GenBank/DDBJ whole genome shotgun (WGS) entry which is preliminary data.</text>
</comment>
<dbReference type="Proteomes" id="UP000821866">
    <property type="component" value="Chromosome 1"/>
</dbReference>
<sequence length="147" mass="15891">MRSPRQQASTSSQSEGTAGRHTATAHGGVRRLAAASRLTQLLRSHIRVMVRQKGGLNLKKVSLIRLAQALETAAKLSPEETLEDIVYPNITQNIVVVSTPASRNTGAYAALRLICLSSTEYQVSAYTAASDDTCKGIIRRVDVDINE</sequence>
<evidence type="ECO:0000313" key="3">
    <source>
        <dbReference type="Proteomes" id="UP000821866"/>
    </source>
</evidence>
<evidence type="ECO:0000313" key="2">
    <source>
        <dbReference type="EMBL" id="KAH8041546.1"/>
    </source>
</evidence>
<reference evidence="2" key="1">
    <citation type="journal article" date="2020" name="Cell">
        <title>Large-Scale Comparative Analyses of Tick Genomes Elucidate Their Genetic Diversity and Vector Capacities.</title>
        <authorList>
            <consortium name="Tick Genome and Microbiome Consortium (TIGMIC)"/>
            <person name="Jia N."/>
            <person name="Wang J."/>
            <person name="Shi W."/>
            <person name="Du L."/>
            <person name="Sun Y."/>
            <person name="Zhan W."/>
            <person name="Jiang J.F."/>
            <person name="Wang Q."/>
            <person name="Zhang B."/>
            <person name="Ji P."/>
            <person name="Bell-Sakyi L."/>
            <person name="Cui X.M."/>
            <person name="Yuan T.T."/>
            <person name="Jiang B.G."/>
            <person name="Yang W.F."/>
            <person name="Lam T.T."/>
            <person name="Chang Q.C."/>
            <person name="Ding S.J."/>
            <person name="Wang X.J."/>
            <person name="Zhu J.G."/>
            <person name="Ruan X.D."/>
            <person name="Zhao L."/>
            <person name="Wei J.T."/>
            <person name="Ye R.Z."/>
            <person name="Que T.C."/>
            <person name="Du C.H."/>
            <person name="Zhou Y.H."/>
            <person name="Cheng J.X."/>
            <person name="Dai P.F."/>
            <person name="Guo W.B."/>
            <person name="Han X.H."/>
            <person name="Huang E.J."/>
            <person name="Li L.F."/>
            <person name="Wei W."/>
            <person name="Gao Y.C."/>
            <person name="Liu J.Z."/>
            <person name="Shao H.Z."/>
            <person name="Wang X."/>
            <person name="Wang C.C."/>
            <person name="Yang T.C."/>
            <person name="Huo Q.B."/>
            <person name="Li W."/>
            <person name="Chen H.Y."/>
            <person name="Chen S.E."/>
            <person name="Zhou L.G."/>
            <person name="Ni X.B."/>
            <person name="Tian J.H."/>
            <person name="Sheng Y."/>
            <person name="Liu T."/>
            <person name="Pan Y.S."/>
            <person name="Xia L.Y."/>
            <person name="Li J."/>
            <person name="Zhao F."/>
            <person name="Cao W.C."/>
        </authorList>
    </citation>
    <scope>NUCLEOTIDE SEQUENCE</scope>
    <source>
        <strain evidence="2">Rmic-2018</strain>
    </source>
</reference>
<dbReference type="AlphaFoldDB" id="A0A9J6F432"/>
<name>A0A9J6F432_RHIMP</name>
<dbReference type="EMBL" id="JABSTU010000001">
    <property type="protein sequence ID" value="KAH8041546.1"/>
    <property type="molecule type" value="Genomic_DNA"/>
</dbReference>
<evidence type="ECO:0000256" key="1">
    <source>
        <dbReference type="SAM" id="MobiDB-lite"/>
    </source>
</evidence>